<dbReference type="Pfam" id="PF00501">
    <property type="entry name" value="AMP-binding"/>
    <property type="match status" value="1"/>
</dbReference>
<dbReference type="InterPro" id="IPR025110">
    <property type="entry name" value="AMP-bd_C"/>
</dbReference>
<reference evidence="3 4" key="1">
    <citation type="journal article" date="2014" name="Proc. Natl. Acad. Sci. U.S.A.">
        <title>Functional type 2 photosynthetic reaction centers found in the rare bacterial phylum Gemmatimonadetes.</title>
        <authorList>
            <person name="Zeng Y."/>
            <person name="Feng F."/>
            <person name="Medova H."/>
            <person name="Dean J."/>
            <person name="Koblizek M."/>
        </authorList>
    </citation>
    <scope>NUCLEOTIDE SEQUENCE [LARGE SCALE GENOMIC DNA]</scope>
    <source>
        <strain evidence="3 4">AP64</strain>
    </source>
</reference>
<proteinExistence type="predicted"/>
<accession>A0A143BJK2</accession>
<dbReference type="KEGG" id="gph:GEMMAAP_11085"/>
<protein>
    <recommendedName>
        <fullName evidence="5">Long-chain fatty acid--CoA ligase</fullName>
    </recommendedName>
</protein>
<gene>
    <name evidence="3" type="ORF">GEMMAAP_11085</name>
</gene>
<dbReference type="PANTHER" id="PTHR43767:SF1">
    <property type="entry name" value="NONRIBOSOMAL PEPTIDE SYNTHASE PES1 (EUROFUNG)-RELATED"/>
    <property type="match status" value="1"/>
</dbReference>
<dbReference type="Pfam" id="PF13193">
    <property type="entry name" value="AMP-binding_C"/>
    <property type="match status" value="1"/>
</dbReference>
<dbReference type="eggNOG" id="COG0318">
    <property type="taxonomic scope" value="Bacteria"/>
</dbReference>
<dbReference type="Gene3D" id="3.30.300.30">
    <property type="match status" value="1"/>
</dbReference>
<evidence type="ECO:0000313" key="4">
    <source>
        <dbReference type="Proteomes" id="UP000076404"/>
    </source>
</evidence>
<organism evidence="3 4">
    <name type="scientific">Gemmatimonas phototrophica</name>
    <dbReference type="NCBI Taxonomy" id="1379270"/>
    <lineage>
        <taxon>Bacteria</taxon>
        <taxon>Pseudomonadati</taxon>
        <taxon>Gemmatimonadota</taxon>
        <taxon>Gemmatimonadia</taxon>
        <taxon>Gemmatimonadales</taxon>
        <taxon>Gemmatimonadaceae</taxon>
        <taxon>Gemmatimonas</taxon>
    </lineage>
</organism>
<dbReference type="SUPFAM" id="SSF56801">
    <property type="entry name" value="Acetyl-CoA synthetase-like"/>
    <property type="match status" value="1"/>
</dbReference>
<dbReference type="GO" id="GO:0016878">
    <property type="term" value="F:acid-thiol ligase activity"/>
    <property type="evidence" value="ECO:0007669"/>
    <property type="project" value="UniProtKB-ARBA"/>
</dbReference>
<dbReference type="EMBL" id="CP011454">
    <property type="protein sequence ID" value="AMW05209.1"/>
    <property type="molecule type" value="Genomic_DNA"/>
</dbReference>
<name>A0A143BJK2_9BACT</name>
<dbReference type="Gene3D" id="3.40.50.12780">
    <property type="entry name" value="N-terminal domain of ligase-like"/>
    <property type="match status" value="1"/>
</dbReference>
<dbReference type="InterPro" id="IPR045851">
    <property type="entry name" value="AMP-bd_C_sf"/>
</dbReference>
<dbReference type="AlphaFoldDB" id="A0A143BJK2"/>
<dbReference type="PANTHER" id="PTHR43767">
    <property type="entry name" value="LONG-CHAIN-FATTY-ACID--COA LIGASE"/>
    <property type="match status" value="1"/>
</dbReference>
<sequence>MRVMPFPQLPELFDPVAWWARVDGTRTAVVDSATAASISYAQLDADADTWHVVLERLGVQPGDRVGILAQNRYEFLPVFFACIRRGAILVPLNWRLSPAELTRVLANAMPTVVLGEAAYESLAGEARCAAPWVDLDREAAVLLMAARQSTAPPSPVRTHEDTTMLLYTSGSTGAPKGVMLPHRQLLWNALGTSTGWALGSEDVAPAATPFFHTGGWHVFTTPLLFRGGTVVLMGAFDAEEHLEVMARHRLTMSFGVPTQLDMLRQAANWGRPLPALRTFISGGAPCPQRTKDAVRAAGYRFREGYGLTECGPNCFATSDATAMAKDGTVGWPMPFLSMRLHTDAGEPTGAGEVGELQLRGPQMFSGYFNAPDRTAEVLTSDGWLRTGDLASVDADGVYRICGRRKEMFISGGENVFPGEVETALLDCPGVLEATVVGVPDAKWGEVGCAVVVRRDPALGESVLLREARRRLAGYKVPRHLVFTEALPRLGSGKIDRQLVLTMALAAVRERS</sequence>
<dbReference type="PROSITE" id="PS00455">
    <property type="entry name" value="AMP_BINDING"/>
    <property type="match status" value="1"/>
</dbReference>
<keyword evidence="4" id="KW-1185">Reference proteome</keyword>
<dbReference type="InterPro" id="IPR000873">
    <property type="entry name" value="AMP-dep_synth/lig_dom"/>
</dbReference>
<dbReference type="STRING" id="1379270.GEMMAAP_11085"/>
<reference evidence="3 4" key="2">
    <citation type="journal article" date="2016" name="Environ. Microbiol. Rep.">
        <title>Metagenomic evidence for the presence of phototrophic Gemmatimonadetes bacteria in diverse environments.</title>
        <authorList>
            <person name="Zeng Y."/>
            <person name="Baumbach J."/>
            <person name="Barbosa E.G."/>
            <person name="Azevedo V."/>
            <person name="Zhang C."/>
            <person name="Koblizek M."/>
        </authorList>
    </citation>
    <scope>NUCLEOTIDE SEQUENCE [LARGE SCALE GENOMIC DNA]</scope>
    <source>
        <strain evidence="3 4">AP64</strain>
    </source>
</reference>
<dbReference type="InterPro" id="IPR042099">
    <property type="entry name" value="ANL_N_sf"/>
</dbReference>
<dbReference type="InterPro" id="IPR020845">
    <property type="entry name" value="AMP-binding_CS"/>
</dbReference>
<feature type="domain" description="AMP-dependent synthetase/ligase" evidence="1">
    <location>
        <begin position="17"/>
        <end position="368"/>
    </location>
</feature>
<dbReference type="InterPro" id="IPR050237">
    <property type="entry name" value="ATP-dep_AMP-bd_enzyme"/>
</dbReference>
<evidence type="ECO:0000259" key="2">
    <source>
        <dbReference type="Pfam" id="PF13193"/>
    </source>
</evidence>
<feature type="domain" description="AMP-binding enzyme C-terminal" evidence="2">
    <location>
        <begin position="419"/>
        <end position="493"/>
    </location>
</feature>
<evidence type="ECO:0000313" key="3">
    <source>
        <dbReference type="EMBL" id="AMW05209.1"/>
    </source>
</evidence>
<evidence type="ECO:0000259" key="1">
    <source>
        <dbReference type="Pfam" id="PF00501"/>
    </source>
</evidence>
<dbReference type="Proteomes" id="UP000076404">
    <property type="component" value="Chromosome"/>
</dbReference>
<evidence type="ECO:0008006" key="5">
    <source>
        <dbReference type="Google" id="ProtNLM"/>
    </source>
</evidence>